<sequence length="275" mass="30373">MAKKSKDVYGSDGQTNLLTFDPERLVLVTDEMSPLYDDRVNLPVDEALARNIDYQGVLEPIAIAKNPETGAAEVVFGRQRVKAARLANEWRRARGEAPLLVPAVVYQGKRQSALDAIASENEARRADSPIGRAEKMRRHRAMGYGDDQIAVIYNCGVETVRATLSLLESPAAVREAVDAGEITVTQARQLSKLNPDEQREKVRELVKAGEGVKPHERARRQREVLASNKPRTRGRREIEARLAVANGLYADALRWVLGLDDEPQATSAAEQQEGA</sequence>
<dbReference type="InterPro" id="IPR036086">
    <property type="entry name" value="ParB/Sulfiredoxin_sf"/>
</dbReference>
<gene>
    <name evidence="3" type="ORF">EV675_3243</name>
</gene>
<dbReference type="PANTHER" id="PTHR33375:SF1">
    <property type="entry name" value="CHROMOSOME-PARTITIONING PROTEIN PARB-RELATED"/>
    <property type="match status" value="1"/>
</dbReference>
<dbReference type="Proteomes" id="UP000292445">
    <property type="component" value="Unassembled WGS sequence"/>
</dbReference>
<comment type="caution">
    <text evidence="3">The sequence shown here is derived from an EMBL/GenBank/DDBJ whole genome shotgun (WGS) entry which is preliminary data.</text>
</comment>
<evidence type="ECO:0000259" key="2">
    <source>
        <dbReference type="Pfam" id="PF17762"/>
    </source>
</evidence>
<dbReference type="InterPro" id="IPR041468">
    <property type="entry name" value="HTH_ParB/Spo0J"/>
</dbReference>
<evidence type="ECO:0000256" key="1">
    <source>
        <dbReference type="SAM" id="MobiDB-lite"/>
    </source>
</evidence>
<dbReference type="Pfam" id="PF17762">
    <property type="entry name" value="HTH_ParB"/>
    <property type="match status" value="1"/>
</dbReference>
<keyword evidence="4" id="KW-1185">Reference proteome</keyword>
<dbReference type="OrthoDB" id="8636102at2"/>
<proteinExistence type="predicted"/>
<evidence type="ECO:0000313" key="4">
    <source>
        <dbReference type="Proteomes" id="UP000292445"/>
    </source>
</evidence>
<evidence type="ECO:0000313" key="3">
    <source>
        <dbReference type="EMBL" id="RZS80631.1"/>
    </source>
</evidence>
<accession>A0A4Q7NC82</accession>
<dbReference type="AlphaFoldDB" id="A0A4Q7NC82"/>
<reference evidence="3 4" key="1">
    <citation type="submission" date="2019-02" db="EMBL/GenBank/DDBJ databases">
        <title>Genomic Encyclopedia of Type Strains, Phase IV (KMG-IV): sequencing the most valuable type-strain genomes for metagenomic binning, comparative biology and taxonomic classification.</title>
        <authorList>
            <person name="Goeker M."/>
        </authorList>
    </citation>
    <scope>NUCLEOTIDE SEQUENCE [LARGE SCALE GENOMIC DNA]</scope>
    <source>
        <strain evidence="3 4">K24</strain>
    </source>
</reference>
<name>A0A4Q7NC82_9BURK</name>
<dbReference type="SUPFAM" id="SSF110849">
    <property type="entry name" value="ParB/Sulfiredoxin"/>
    <property type="match status" value="1"/>
</dbReference>
<feature type="domain" description="ParB/Spo0J HTH" evidence="2">
    <location>
        <begin position="128"/>
        <end position="222"/>
    </location>
</feature>
<dbReference type="Gene3D" id="1.10.10.2830">
    <property type="match status" value="1"/>
</dbReference>
<dbReference type="PANTHER" id="PTHR33375">
    <property type="entry name" value="CHROMOSOME-PARTITIONING PROTEIN PARB-RELATED"/>
    <property type="match status" value="1"/>
</dbReference>
<organism evidence="3 4">
    <name type="scientific">Pigmentiphaga kullae</name>
    <dbReference type="NCBI Taxonomy" id="151784"/>
    <lineage>
        <taxon>Bacteria</taxon>
        <taxon>Pseudomonadati</taxon>
        <taxon>Pseudomonadota</taxon>
        <taxon>Betaproteobacteria</taxon>
        <taxon>Burkholderiales</taxon>
        <taxon>Alcaligenaceae</taxon>
        <taxon>Pigmentiphaga</taxon>
    </lineage>
</organism>
<dbReference type="RefSeq" id="WP_130358272.1">
    <property type="nucleotide sequence ID" value="NZ_SGXC01000002.1"/>
</dbReference>
<dbReference type="Gene3D" id="3.90.1530.30">
    <property type="match status" value="1"/>
</dbReference>
<dbReference type="GO" id="GO:0007059">
    <property type="term" value="P:chromosome segregation"/>
    <property type="evidence" value="ECO:0007669"/>
    <property type="project" value="TreeGrafter"/>
</dbReference>
<dbReference type="SUPFAM" id="SSF109709">
    <property type="entry name" value="KorB DNA-binding domain-like"/>
    <property type="match status" value="1"/>
</dbReference>
<feature type="region of interest" description="Disordered" evidence="1">
    <location>
        <begin position="208"/>
        <end position="232"/>
    </location>
</feature>
<protein>
    <submittedName>
        <fullName evidence="3">ParB family chromosome partitioning protein</fullName>
    </submittedName>
</protein>
<dbReference type="InterPro" id="IPR050336">
    <property type="entry name" value="Chromosome_partition/occlusion"/>
</dbReference>
<dbReference type="EMBL" id="SGXC01000002">
    <property type="protein sequence ID" value="RZS80631.1"/>
    <property type="molecule type" value="Genomic_DNA"/>
</dbReference>
<dbReference type="GO" id="GO:0005694">
    <property type="term" value="C:chromosome"/>
    <property type="evidence" value="ECO:0007669"/>
    <property type="project" value="TreeGrafter"/>
</dbReference>